<name>J9F5X9_9ZZZZ</name>
<accession>J9F5X9</accession>
<proteinExistence type="predicted"/>
<protein>
    <submittedName>
        <fullName evidence="1">Uncharacterized protein</fullName>
    </submittedName>
</protein>
<comment type="caution">
    <text evidence="1">The sequence shown here is derived from an EMBL/GenBank/DDBJ whole genome shotgun (WGS) entry which is preliminary data.</text>
</comment>
<dbReference type="AlphaFoldDB" id="J9F5X9"/>
<feature type="non-terminal residue" evidence="1">
    <location>
        <position position="1"/>
    </location>
</feature>
<evidence type="ECO:0000313" key="1">
    <source>
        <dbReference type="EMBL" id="EJW89898.1"/>
    </source>
</evidence>
<organism evidence="1">
    <name type="scientific">gut metagenome</name>
    <dbReference type="NCBI Taxonomy" id="749906"/>
    <lineage>
        <taxon>unclassified sequences</taxon>
        <taxon>metagenomes</taxon>
        <taxon>organismal metagenomes</taxon>
    </lineage>
</organism>
<reference evidence="1" key="1">
    <citation type="journal article" date="2012" name="PLoS ONE">
        <title>Gene sets for utilization of primary and secondary nutrition supplies in the distal gut of endangered iberian lynx.</title>
        <authorList>
            <person name="Alcaide M."/>
            <person name="Messina E."/>
            <person name="Richter M."/>
            <person name="Bargiela R."/>
            <person name="Peplies J."/>
            <person name="Huws S.A."/>
            <person name="Newbold C.J."/>
            <person name="Golyshin P.N."/>
            <person name="Simon M.A."/>
            <person name="Lopez G."/>
            <person name="Yakimov M.M."/>
            <person name="Ferrer M."/>
        </authorList>
    </citation>
    <scope>NUCLEOTIDE SEQUENCE</scope>
</reference>
<dbReference type="EMBL" id="AMCI01009184">
    <property type="protein sequence ID" value="EJW89898.1"/>
    <property type="molecule type" value="Genomic_DNA"/>
</dbReference>
<feature type="non-terminal residue" evidence="1">
    <location>
        <position position="98"/>
    </location>
</feature>
<gene>
    <name evidence="1" type="ORF">EVA_21995</name>
</gene>
<sequence length="98" mass="11543">PRTGDTYILWNIRMPDEYYRLAEEEFAAAVEAYNREHWLDIASYKAPTDPVYITEHGIDLFVGRRVKLESQKYFPGKGYRLSRITKISRKVNEPGQMD</sequence>